<reference evidence="2" key="1">
    <citation type="submission" date="2020-07" db="EMBL/GenBank/DDBJ databases">
        <title>Huge and variable diversity of episymbiotic CPR bacteria and DPANN archaea in groundwater ecosystems.</title>
        <authorList>
            <person name="He C.Y."/>
            <person name="Keren R."/>
            <person name="Whittaker M."/>
            <person name="Farag I.F."/>
            <person name="Doudna J."/>
            <person name="Cate J.H.D."/>
            <person name="Banfield J.F."/>
        </authorList>
    </citation>
    <scope>NUCLEOTIDE SEQUENCE</scope>
    <source>
        <strain evidence="2">NC_groundwater_972_Pr1_S-0.2um_49_27</strain>
    </source>
</reference>
<evidence type="ECO:0000313" key="2">
    <source>
        <dbReference type="EMBL" id="MBI3627885.1"/>
    </source>
</evidence>
<name>A0A9D6LP24_9BACT</name>
<keyword evidence="1" id="KW-0812">Transmembrane</keyword>
<feature type="transmembrane region" description="Helical" evidence="1">
    <location>
        <begin position="12"/>
        <end position="30"/>
    </location>
</feature>
<feature type="transmembrane region" description="Helical" evidence="1">
    <location>
        <begin position="50"/>
        <end position="73"/>
    </location>
</feature>
<evidence type="ECO:0008006" key="4">
    <source>
        <dbReference type="Google" id="ProtNLM"/>
    </source>
</evidence>
<evidence type="ECO:0000313" key="3">
    <source>
        <dbReference type="Proteomes" id="UP000808388"/>
    </source>
</evidence>
<proteinExistence type="predicted"/>
<evidence type="ECO:0000256" key="1">
    <source>
        <dbReference type="SAM" id="Phobius"/>
    </source>
</evidence>
<comment type="caution">
    <text evidence="2">The sequence shown here is derived from an EMBL/GenBank/DDBJ whole genome shotgun (WGS) entry which is preliminary data.</text>
</comment>
<organism evidence="2 3">
    <name type="scientific">Candidatus Sungiibacteriota bacterium</name>
    <dbReference type="NCBI Taxonomy" id="2750080"/>
    <lineage>
        <taxon>Bacteria</taxon>
        <taxon>Candidatus Sungiibacteriota</taxon>
    </lineage>
</organism>
<feature type="transmembrane region" description="Helical" evidence="1">
    <location>
        <begin position="104"/>
        <end position="121"/>
    </location>
</feature>
<keyword evidence="1" id="KW-0472">Membrane</keyword>
<keyword evidence="1" id="KW-1133">Transmembrane helix</keyword>
<accession>A0A9D6LP24</accession>
<gene>
    <name evidence="2" type="ORF">HY220_04070</name>
</gene>
<dbReference type="Proteomes" id="UP000808388">
    <property type="component" value="Unassembled WGS sequence"/>
</dbReference>
<dbReference type="EMBL" id="JACQCQ010000013">
    <property type="protein sequence ID" value="MBI3627885.1"/>
    <property type="molecule type" value="Genomic_DNA"/>
</dbReference>
<feature type="transmembrane region" description="Helical" evidence="1">
    <location>
        <begin position="80"/>
        <end position="98"/>
    </location>
</feature>
<dbReference type="AlphaFoldDB" id="A0A9D6LP24"/>
<protein>
    <recommendedName>
        <fullName evidence="4">DoxX family protein</fullName>
    </recommendedName>
</protein>
<sequence>MALLKKINPEWVLRLSLGAMYVYSGFDLFVHPKSWTNFIPFWLKSAVAPLLTTASFVKIQGVGELLFALVLIIPFLPRRWVTMVATLSALEMAGILLLFGVDLITFRDIGLLGAAVSLVVLSSRQ</sequence>